<evidence type="ECO:0000256" key="1">
    <source>
        <dbReference type="SAM" id="MobiDB-lite"/>
    </source>
</evidence>
<accession>A0A176VKY4</accession>
<feature type="region of interest" description="Disordered" evidence="1">
    <location>
        <begin position="22"/>
        <end position="68"/>
    </location>
</feature>
<dbReference type="AlphaFoldDB" id="A0A176VKY4"/>
<feature type="region of interest" description="Disordered" evidence="1">
    <location>
        <begin position="101"/>
        <end position="121"/>
    </location>
</feature>
<dbReference type="Proteomes" id="UP000077202">
    <property type="component" value="Unassembled WGS sequence"/>
</dbReference>
<name>A0A176VKY4_MARPO</name>
<evidence type="ECO:0000313" key="2">
    <source>
        <dbReference type="EMBL" id="OAE20982.1"/>
    </source>
</evidence>
<feature type="compositionally biased region" description="Basic and acidic residues" evidence="1">
    <location>
        <begin position="190"/>
        <end position="206"/>
    </location>
</feature>
<reference evidence="2" key="1">
    <citation type="submission" date="2016-03" db="EMBL/GenBank/DDBJ databases">
        <title>Mechanisms controlling the formation of the plant cell surface in tip-growing cells are functionally conserved among land plants.</title>
        <authorList>
            <person name="Honkanen S."/>
            <person name="Jones V.A."/>
            <person name="Morieri G."/>
            <person name="Champion C."/>
            <person name="Hetherington A.J."/>
            <person name="Kelly S."/>
            <person name="Saint-Marcoux D."/>
            <person name="Proust H."/>
            <person name="Prescott H."/>
            <person name="Dolan L."/>
        </authorList>
    </citation>
    <scope>NUCLEOTIDE SEQUENCE [LARGE SCALE GENOMIC DNA]</scope>
    <source>
        <tissue evidence="2">Whole gametophyte</tissue>
    </source>
</reference>
<sequence length="342" mass="38224">MGLLTKEEEKRFLKEWKILAIESSKETEEEDNGRTGAPPQTTAREPIQVDVLPTRERPERRLAKRRKVLADDEEDPLLESRMAETEIVGISNVEKTDATTLATAEDKNNEPTLQVLEGGTSTVPVEVPTEVAVDILEQTQSVGSEYIPQLKRSEELAQELTLSEEILEQIVAQVGGTVEDITDIPAPPPPKEEVRSKVEEKTSEEGPKELEVAFPDFLHDSVVPLLKYLDKKRGKYIVRRESGSYVELESDLRASLEHDCSSLRTANENVQKVTVKLCERLEASKGAYTAEVQSVKKLIMAVGKRDRLHAKELAKAEVRRVEEARIAEDLQGQIVATKTGHK</sequence>
<proteinExistence type="predicted"/>
<dbReference type="EMBL" id="LVLJ01003556">
    <property type="protein sequence ID" value="OAE20982.1"/>
    <property type="molecule type" value="Genomic_DNA"/>
</dbReference>
<protein>
    <submittedName>
        <fullName evidence="2">Uncharacterized protein</fullName>
    </submittedName>
</protein>
<gene>
    <name evidence="2" type="ORF">AXG93_267s1120</name>
</gene>
<organism evidence="2 3">
    <name type="scientific">Marchantia polymorpha subsp. ruderalis</name>
    <dbReference type="NCBI Taxonomy" id="1480154"/>
    <lineage>
        <taxon>Eukaryota</taxon>
        <taxon>Viridiplantae</taxon>
        <taxon>Streptophyta</taxon>
        <taxon>Embryophyta</taxon>
        <taxon>Marchantiophyta</taxon>
        <taxon>Marchantiopsida</taxon>
        <taxon>Marchantiidae</taxon>
        <taxon>Marchantiales</taxon>
        <taxon>Marchantiaceae</taxon>
        <taxon>Marchantia</taxon>
    </lineage>
</organism>
<feature type="region of interest" description="Disordered" evidence="1">
    <location>
        <begin position="180"/>
        <end position="206"/>
    </location>
</feature>
<keyword evidence="3" id="KW-1185">Reference proteome</keyword>
<comment type="caution">
    <text evidence="2">The sequence shown here is derived from an EMBL/GenBank/DDBJ whole genome shotgun (WGS) entry which is preliminary data.</text>
</comment>
<evidence type="ECO:0000313" key="3">
    <source>
        <dbReference type="Proteomes" id="UP000077202"/>
    </source>
</evidence>